<evidence type="ECO:0000313" key="2">
    <source>
        <dbReference type="Proteomes" id="UP000005178"/>
    </source>
</evidence>
<dbReference type="EMBL" id="ABIL02000006">
    <property type="protein sequence ID" value="EDS71399.1"/>
    <property type="molecule type" value="Genomic_DNA"/>
</dbReference>
<dbReference type="Proteomes" id="UP000005178">
    <property type="component" value="Unassembled WGS sequence"/>
</dbReference>
<protein>
    <submittedName>
        <fullName evidence="1">Uncharacterized protein</fullName>
    </submittedName>
</protein>
<evidence type="ECO:0000313" key="1">
    <source>
        <dbReference type="EMBL" id="EDS71399.1"/>
    </source>
</evidence>
<keyword evidence="2" id="KW-1185">Reference proteome</keyword>
<name>B1CAV2_9FIRM</name>
<gene>
    <name evidence="1" type="ORF">ANASTE_01098</name>
</gene>
<dbReference type="HOGENOM" id="CLU_1227847_0_0_9"/>
<proteinExistence type="predicted"/>
<reference evidence="1" key="2">
    <citation type="submission" date="2013-08" db="EMBL/GenBank/DDBJ databases">
        <title>Draft genome sequence of Anaerofustis stercorihominis (DSM 17244).</title>
        <authorList>
            <person name="Sudarsanam P."/>
            <person name="Ley R."/>
            <person name="Guruge J."/>
            <person name="Turnbaugh P.J."/>
            <person name="Mahowald M."/>
            <person name="Liep D."/>
            <person name="Gordon J."/>
        </authorList>
    </citation>
    <scope>NUCLEOTIDE SEQUENCE</scope>
    <source>
        <strain evidence="1">DSM 17244</strain>
    </source>
</reference>
<comment type="caution">
    <text evidence="1">The sequence shown here is derived from an EMBL/GenBank/DDBJ whole genome shotgun (WGS) entry which is preliminary data.</text>
</comment>
<dbReference type="AlphaFoldDB" id="B1CAV2"/>
<sequence>MFNQHRYYKITWKLILVKSQKEREKMKLRDHHFRDYEKKFVEVSNSGNVLSKMGEEDVKEPFIGYMYVDNNRGVTLRLLGNTENEVHEKYLKEKISVAGYDLIEDFDIEIIQEEIPSLEIIRKHTDKHYGEAHIEKVRDRIEIDNLRSRAYPDDVEIVIPYKEGYVEKMWVRSYDYILKENIYIFSLLKDSCYDESLKKGELIACKYFKKNNAEALIFFGKVEAL</sequence>
<organism evidence="1 2">
    <name type="scientific">Anaerofustis stercorihominis DSM 17244</name>
    <dbReference type="NCBI Taxonomy" id="445971"/>
    <lineage>
        <taxon>Bacteria</taxon>
        <taxon>Bacillati</taxon>
        <taxon>Bacillota</taxon>
        <taxon>Clostridia</taxon>
        <taxon>Eubacteriales</taxon>
        <taxon>Eubacteriaceae</taxon>
        <taxon>Anaerofustis</taxon>
    </lineage>
</organism>
<accession>B1CAV2</accession>
<reference evidence="1" key="1">
    <citation type="submission" date="2008-01" db="EMBL/GenBank/DDBJ databases">
        <authorList>
            <person name="Fulton L."/>
            <person name="Clifton S."/>
            <person name="Fulton B."/>
            <person name="Xu J."/>
            <person name="Minx P."/>
            <person name="Pepin K.H."/>
            <person name="Johnson M."/>
            <person name="Thiruvilangam P."/>
            <person name="Bhonagiri V."/>
            <person name="Nash W.E."/>
            <person name="Mardis E.R."/>
            <person name="Wilson R.K."/>
        </authorList>
    </citation>
    <scope>NUCLEOTIDE SEQUENCE [LARGE SCALE GENOMIC DNA]</scope>
    <source>
        <strain evidence="1">DSM 17244</strain>
    </source>
</reference>